<keyword evidence="9" id="KW-1185">Reference proteome</keyword>
<evidence type="ECO:0000256" key="6">
    <source>
        <dbReference type="ARBA" id="ARBA00023136"/>
    </source>
</evidence>
<evidence type="ECO:0000313" key="8">
    <source>
        <dbReference type="EMBL" id="ACJ17121.1"/>
    </source>
</evidence>
<feature type="transmembrane region" description="Helical" evidence="7">
    <location>
        <begin position="227"/>
        <end position="249"/>
    </location>
</feature>
<name>B6YUD6_THEON</name>
<evidence type="ECO:0000256" key="4">
    <source>
        <dbReference type="ARBA" id="ARBA00022692"/>
    </source>
</evidence>
<sequence>MDWKKIAFLTLGLLIIALLIEWAGVEEVLDVLKKARLDYFLLAVLAYIAGVFIWALRWRVLLKSLGINAPFKAILGAIFVGIFVNNVTPGARGGGEPIRMYYLSKRSNGAYGPVFATVMADRILDLIPVVIMLMTSTIYVYLLGSRSLTIMLLILDFLLALLIVITLAILLNERRTKKILYWFFNLVSRIMPKRAQKYDEKFIHNIEVSVPKFQEGFRLLLKDKKTFFLALAYSFVFWFLTILRAYFIFLSINYPIGLMDVMVVQMISIVVGLLSIIPGGAGFIEAINSGVYVLLGIDKNFAVTATLIERVVSYWAPTIFGGFITTHFGIKVSEEKKKKSLTDEGEKK</sequence>
<organism evidence="8 9">
    <name type="scientific">Thermococcus onnurineus (strain NA1)</name>
    <dbReference type="NCBI Taxonomy" id="523850"/>
    <lineage>
        <taxon>Archaea</taxon>
        <taxon>Methanobacteriati</taxon>
        <taxon>Methanobacteriota</taxon>
        <taxon>Thermococci</taxon>
        <taxon>Thermococcales</taxon>
        <taxon>Thermococcaceae</taxon>
        <taxon>Thermococcus</taxon>
    </lineage>
</organism>
<feature type="transmembrane region" description="Helical" evidence="7">
    <location>
        <begin position="148"/>
        <end position="171"/>
    </location>
</feature>
<dbReference type="Proteomes" id="UP000002727">
    <property type="component" value="Chromosome"/>
</dbReference>
<keyword evidence="4 7" id="KW-0812">Transmembrane</keyword>
<accession>B6YUD6</accession>
<evidence type="ECO:0000256" key="3">
    <source>
        <dbReference type="ARBA" id="ARBA00022475"/>
    </source>
</evidence>
<dbReference type="EMBL" id="CP000855">
    <property type="protein sequence ID" value="ACJ17121.1"/>
    <property type="molecule type" value="Genomic_DNA"/>
</dbReference>
<dbReference type="OrthoDB" id="15513at2157"/>
<dbReference type="KEGG" id="ton:TON_1631"/>
<comment type="similarity">
    <text evidence="2">Belongs to the UPF0104 family.</text>
</comment>
<keyword evidence="6 7" id="KW-0472">Membrane</keyword>
<dbReference type="eggNOG" id="arCOG00899">
    <property type="taxonomic scope" value="Archaea"/>
</dbReference>
<dbReference type="RefSeq" id="WP_012572593.1">
    <property type="nucleotide sequence ID" value="NC_011529.1"/>
</dbReference>
<evidence type="ECO:0000256" key="1">
    <source>
        <dbReference type="ARBA" id="ARBA00004651"/>
    </source>
</evidence>
<comment type="subcellular location">
    <subcellularLocation>
        <location evidence="1">Cell membrane</location>
        <topology evidence="1">Multi-pass membrane protein</topology>
    </subcellularLocation>
</comment>
<feature type="transmembrane region" description="Helical" evidence="7">
    <location>
        <begin position="314"/>
        <end position="330"/>
    </location>
</feature>
<keyword evidence="3" id="KW-1003">Cell membrane</keyword>
<keyword evidence="5 7" id="KW-1133">Transmembrane helix</keyword>
<dbReference type="InterPro" id="IPR022791">
    <property type="entry name" value="L-PG_synthase/AglD"/>
</dbReference>
<dbReference type="HOGENOM" id="CLU_048072_1_1_2"/>
<dbReference type="PANTHER" id="PTHR39087:SF2">
    <property type="entry name" value="UPF0104 MEMBRANE PROTEIN MJ1595"/>
    <property type="match status" value="1"/>
</dbReference>
<proteinExistence type="inferred from homology"/>
<dbReference type="GeneID" id="7018670"/>
<evidence type="ECO:0000256" key="2">
    <source>
        <dbReference type="ARBA" id="ARBA00011061"/>
    </source>
</evidence>
<feature type="transmembrane region" description="Helical" evidence="7">
    <location>
        <begin position="39"/>
        <end position="56"/>
    </location>
</feature>
<protein>
    <submittedName>
        <fullName evidence="8">Hypothetical membrane protein, conserved</fullName>
    </submittedName>
</protein>
<feature type="transmembrane region" description="Helical" evidence="7">
    <location>
        <begin position="123"/>
        <end position="142"/>
    </location>
</feature>
<evidence type="ECO:0000256" key="7">
    <source>
        <dbReference type="SAM" id="Phobius"/>
    </source>
</evidence>
<dbReference type="PATRIC" id="fig|523850.10.peg.1645"/>
<dbReference type="NCBIfam" id="TIGR00374">
    <property type="entry name" value="flippase-like domain"/>
    <property type="match status" value="1"/>
</dbReference>
<dbReference type="Pfam" id="PF03706">
    <property type="entry name" value="LPG_synthase_TM"/>
    <property type="match status" value="1"/>
</dbReference>
<dbReference type="GO" id="GO:0005886">
    <property type="term" value="C:plasma membrane"/>
    <property type="evidence" value="ECO:0007669"/>
    <property type="project" value="UniProtKB-SubCell"/>
</dbReference>
<evidence type="ECO:0000313" key="9">
    <source>
        <dbReference type="Proteomes" id="UP000002727"/>
    </source>
</evidence>
<dbReference type="AlphaFoldDB" id="B6YUD6"/>
<dbReference type="PANTHER" id="PTHR39087">
    <property type="entry name" value="UPF0104 MEMBRANE PROTEIN MJ1595"/>
    <property type="match status" value="1"/>
</dbReference>
<feature type="transmembrane region" description="Helical" evidence="7">
    <location>
        <begin position="261"/>
        <end position="284"/>
    </location>
</feature>
<reference evidence="8 9" key="1">
    <citation type="journal article" date="2008" name="J. Bacteriol.">
        <title>The complete genome sequence of Thermococcus onnurineus NA1 reveals a mixed heterotrophic and carboxydotrophic metabolism.</title>
        <authorList>
            <person name="Lee H.S."/>
            <person name="Kang S.G."/>
            <person name="Bae S.S."/>
            <person name="Lim J.K."/>
            <person name="Cho Y."/>
            <person name="Kim Y.J."/>
            <person name="Jeon J.H."/>
            <person name="Cha S.S."/>
            <person name="Kwon K.K."/>
            <person name="Kim H.T."/>
            <person name="Park C.J."/>
            <person name="Lee H.W."/>
            <person name="Kim S.I."/>
            <person name="Chun J."/>
            <person name="Colwell R.R."/>
            <person name="Kim S.J."/>
            <person name="Lee J.H."/>
        </authorList>
    </citation>
    <scope>NUCLEOTIDE SEQUENCE [LARGE SCALE GENOMIC DNA]</scope>
    <source>
        <strain evidence="8 9">NA1</strain>
    </source>
</reference>
<gene>
    <name evidence="8" type="ordered locus">TON_1631</name>
</gene>
<evidence type="ECO:0000256" key="5">
    <source>
        <dbReference type="ARBA" id="ARBA00022989"/>
    </source>
</evidence>
<dbReference type="STRING" id="523850.TON_1631"/>